<evidence type="ECO:0000313" key="1">
    <source>
        <dbReference type="EMBL" id="QJA73728.1"/>
    </source>
</evidence>
<reference evidence="1" key="1">
    <citation type="submission" date="2020-03" db="EMBL/GenBank/DDBJ databases">
        <title>The deep terrestrial virosphere.</title>
        <authorList>
            <person name="Holmfeldt K."/>
            <person name="Nilsson E."/>
            <person name="Simone D."/>
            <person name="Lopez-Fernandez M."/>
            <person name="Wu X."/>
            <person name="de Brujin I."/>
            <person name="Lundin D."/>
            <person name="Andersson A."/>
            <person name="Bertilsson S."/>
            <person name="Dopson M."/>
        </authorList>
    </citation>
    <scope>NUCLEOTIDE SEQUENCE</scope>
    <source>
        <strain evidence="1">MM415A02270</strain>
    </source>
</reference>
<accession>A0A6M3JWB7</accession>
<dbReference type="AlphaFoldDB" id="A0A6M3JWB7"/>
<dbReference type="EMBL" id="MT142048">
    <property type="protein sequence ID" value="QJA73728.1"/>
    <property type="molecule type" value="Genomic_DNA"/>
</dbReference>
<organism evidence="1">
    <name type="scientific">viral metagenome</name>
    <dbReference type="NCBI Taxonomy" id="1070528"/>
    <lineage>
        <taxon>unclassified sequences</taxon>
        <taxon>metagenomes</taxon>
        <taxon>organismal metagenomes</taxon>
    </lineage>
</organism>
<protein>
    <recommendedName>
        <fullName evidence="2">Tail assembly chaperone</fullName>
    </recommendedName>
</protein>
<name>A0A6M3JWB7_9ZZZZ</name>
<evidence type="ECO:0008006" key="2">
    <source>
        <dbReference type="Google" id="ProtNLM"/>
    </source>
</evidence>
<gene>
    <name evidence="1" type="ORF">MM415A02270_0012</name>
</gene>
<sequence>MPEQTIVKTEYSTPGYIIQTDISGNKTKYPIAPVIRTEDVPTGLTYTQVASISALANLMVIVIRTLIEHEILTEEFADSLGLDMDLDHIIAAVEAMGGSYHDPDLDDSEN</sequence>
<proteinExistence type="predicted"/>